<accession>A0AAD9SSB5</accession>
<keyword evidence="4" id="KW-0732">Signal</keyword>
<dbReference type="GO" id="GO:0016614">
    <property type="term" value="F:oxidoreductase activity, acting on CH-OH group of donors"/>
    <property type="evidence" value="ECO:0007669"/>
    <property type="project" value="InterPro"/>
</dbReference>
<dbReference type="EMBL" id="JAUJFL010000001">
    <property type="protein sequence ID" value="KAK2614983.1"/>
    <property type="molecule type" value="Genomic_DNA"/>
</dbReference>
<dbReference type="SUPFAM" id="SSF51905">
    <property type="entry name" value="FAD/NAD(P)-binding domain"/>
    <property type="match status" value="1"/>
</dbReference>
<dbReference type="GO" id="GO:0050660">
    <property type="term" value="F:flavin adenine dinucleotide binding"/>
    <property type="evidence" value="ECO:0007669"/>
    <property type="project" value="InterPro"/>
</dbReference>
<feature type="active site" description="Proton acceptor" evidence="2">
    <location>
        <position position="601"/>
    </location>
</feature>
<dbReference type="Pfam" id="PF00732">
    <property type="entry name" value="GMC_oxred_N"/>
    <property type="match status" value="1"/>
</dbReference>
<keyword evidence="3" id="KW-0285">Flavoprotein</keyword>
<evidence type="ECO:0000256" key="2">
    <source>
        <dbReference type="PIRSR" id="PIRSR000137-1"/>
    </source>
</evidence>
<evidence type="ECO:0000259" key="6">
    <source>
        <dbReference type="Pfam" id="PF05199"/>
    </source>
</evidence>
<dbReference type="Pfam" id="PF05199">
    <property type="entry name" value="GMC_oxred_C"/>
    <property type="match status" value="1"/>
</dbReference>
<dbReference type="PANTHER" id="PTHR11552">
    <property type="entry name" value="GLUCOSE-METHANOL-CHOLINE GMC OXIDOREDUCTASE"/>
    <property type="match status" value="1"/>
</dbReference>
<dbReference type="SUPFAM" id="SSF54373">
    <property type="entry name" value="FAD-linked reductases, C-terminal domain"/>
    <property type="match status" value="1"/>
</dbReference>
<feature type="chain" id="PRO_5041904672" description="GMC oxidoreductase" evidence="4">
    <location>
        <begin position="23"/>
        <end position="623"/>
    </location>
</feature>
<gene>
    <name evidence="7" type="ORF">N8I77_001763</name>
</gene>
<feature type="domain" description="Glucose-methanol-choline oxidoreductase N-terminal" evidence="5">
    <location>
        <begin position="35"/>
        <end position="343"/>
    </location>
</feature>
<comment type="similarity">
    <text evidence="1">Belongs to the GMC oxidoreductase family.</text>
</comment>
<evidence type="ECO:0000256" key="4">
    <source>
        <dbReference type="SAM" id="SignalP"/>
    </source>
</evidence>
<dbReference type="Proteomes" id="UP001265746">
    <property type="component" value="Unassembled WGS sequence"/>
</dbReference>
<name>A0AAD9SSB5_PHOAM</name>
<keyword evidence="8" id="KW-1185">Reference proteome</keyword>
<dbReference type="PIRSF" id="PIRSF000137">
    <property type="entry name" value="Alcohol_oxidase"/>
    <property type="match status" value="1"/>
</dbReference>
<evidence type="ECO:0000313" key="7">
    <source>
        <dbReference type="EMBL" id="KAK2614983.1"/>
    </source>
</evidence>
<organism evidence="7 8">
    <name type="scientific">Phomopsis amygdali</name>
    <name type="common">Fusicoccum amygdali</name>
    <dbReference type="NCBI Taxonomy" id="1214568"/>
    <lineage>
        <taxon>Eukaryota</taxon>
        <taxon>Fungi</taxon>
        <taxon>Dikarya</taxon>
        <taxon>Ascomycota</taxon>
        <taxon>Pezizomycotina</taxon>
        <taxon>Sordariomycetes</taxon>
        <taxon>Sordariomycetidae</taxon>
        <taxon>Diaporthales</taxon>
        <taxon>Diaporthaceae</taxon>
        <taxon>Diaporthe</taxon>
    </lineage>
</organism>
<dbReference type="Gene3D" id="3.30.560.10">
    <property type="entry name" value="Glucose Oxidase, domain 3"/>
    <property type="match status" value="1"/>
</dbReference>
<reference evidence="7" key="1">
    <citation type="submission" date="2023-06" db="EMBL/GenBank/DDBJ databases">
        <authorList>
            <person name="Noh H."/>
        </authorList>
    </citation>
    <scope>NUCLEOTIDE SEQUENCE</scope>
    <source>
        <strain evidence="7">DUCC20226</strain>
    </source>
</reference>
<comment type="caution">
    <text evidence="7">The sequence shown here is derived from an EMBL/GenBank/DDBJ whole genome shotgun (WGS) entry which is preliminary data.</text>
</comment>
<keyword evidence="3" id="KW-0274">FAD</keyword>
<dbReference type="PANTHER" id="PTHR11552:SF115">
    <property type="entry name" value="DEHYDROGENASE XPTC-RELATED"/>
    <property type="match status" value="1"/>
</dbReference>
<protein>
    <recommendedName>
        <fullName evidence="9">GMC oxidoreductase</fullName>
    </recommendedName>
</protein>
<dbReference type="InterPro" id="IPR036188">
    <property type="entry name" value="FAD/NAD-bd_sf"/>
</dbReference>
<evidence type="ECO:0008006" key="9">
    <source>
        <dbReference type="Google" id="ProtNLM"/>
    </source>
</evidence>
<evidence type="ECO:0000259" key="5">
    <source>
        <dbReference type="Pfam" id="PF00732"/>
    </source>
</evidence>
<evidence type="ECO:0000256" key="3">
    <source>
        <dbReference type="PIRSR" id="PIRSR000137-2"/>
    </source>
</evidence>
<dbReference type="Gene3D" id="3.50.50.60">
    <property type="entry name" value="FAD/NAD(P)-binding domain"/>
    <property type="match status" value="1"/>
</dbReference>
<dbReference type="GO" id="GO:0044550">
    <property type="term" value="P:secondary metabolite biosynthetic process"/>
    <property type="evidence" value="ECO:0007669"/>
    <property type="project" value="TreeGrafter"/>
</dbReference>
<dbReference type="InterPro" id="IPR007867">
    <property type="entry name" value="GMC_OxRtase_C"/>
</dbReference>
<feature type="signal peptide" evidence="4">
    <location>
        <begin position="1"/>
        <end position="22"/>
    </location>
</feature>
<comment type="cofactor">
    <cofactor evidence="3">
        <name>FAD</name>
        <dbReference type="ChEBI" id="CHEBI:57692"/>
    </cofactor>
</comment>
<dbReference type="InterPro" id="IPR012132">
    <property type="entry name" value="GMC_OxRdtase"/>
</dbReference>
<dbReference type="AlphaFoldDB" id="A0AAD9SSB5"/>
<feature type="domain" description="Glucose-methanol-choline oxidoreductase C-terminal" evidence="6">
    <location>
        <begin position="471"/>
        <end position="610"/>
    </location>
</feature>
<sequence>MSFSNALFFKCLLLSLAKLSTSVILRDPAVINRTYDYIVAGGGLTGLVVAARLTENLNTSVLIVEYGDFDDRWDVAIPYNARFLHTEDLFDIPSVPQKGLGNKSFGVRLGKMVGGGSTVNGMALSRGARTDYDAWAALGNPGWGWDSMFQYFKKSSTLTYPSPELVDKYEYVVSPDGYGQGPMQAGFPTWQFPALYNFIDAWTKDIGVEYRTDGDTNGENLGLAWKPIDIDPVNITRCSARKSYYDPASGRPNLDILVGSYVANLVTGPKTSVSGVNVTRVNSTSNEYSVLHSRKEVILATGAVHTAQILQLSGIGPAALLEPLGIEIVADLPGVGANFQDHPTNIGFAFEFQNEPSLNPTLYNDASFFNASLKEYMANRTGPMTWAFGNNRVVLSLQNLTSDYQALIDEFLHNNDASQFLDEWHRQHPTLEAGYKLQQELLSNIIADKHGSVMENTFGGAAAATFAVIKPLSRGTVLINTTNPDPILGAPQVDFQALTHPFDIKIAIEGVKMARRLISAPSLAPLQPVETAPGANVTTDEQIEDAIRSSLYRPSNAHPCCTAAMMPLELGGVVDPQLRVYGVQSLRIVDASILPLIPSAHTQETMYAVAEKAADIIKGVDGY</sequence>
<feature type="binding site" evidence="3">
    <location>
        <position position="262"/>
    </location>
    <ligand>
        <name>FAD</name>
        <dbReference type="ChEBI" id="CHEBI:57692"/>
    </ligand>
</feature>
<dbReference type="InterPro" id="IPR000172">
    <property type="entry name" value="GMC_OxRdtase_N"/>
</dbReference>
<feature type="active site" description="Proton donor" evidence="2">
    <location>
        <position position="558"/>
    </location>
</feature>
<evidence type="ECO:0000313" key="8">
    <source>
        <dbReference type="Proteomes" id="UP001265746"/>
    </source>
</evidence>
<evidence type="ECO:0000256" key="1">
    <source>
        <dbReference type="ARBA" id="ARBA00010790"/>
    </source>
</evidence>
<proteinExistence type="inferred from homology"/>